<comment type="subcellular location">
    <subcellularLocation>
        <location evidence="4">Secreted</location>
    </subcellularLocation>
    <subcellularLocation>
        <location evidence="4">Bacterial flagellum</location>
    </subcellularLocation>
</comment>
<feature type="domain" description="Flagellin N-terminal" evidence="6">
    <location>
        <begin position="5"/>
        <end position="143"/>
    </location>
</feature>
<protein>
    <recommendedName>
        <fullName evidence="4">Flagellin</fullName>
    </recommendedName>
</protein>
<dbReference type="AlphaFoldDB" id="A0A833N8D6"/>
<evidence type="ECO:0000256" key="2">
    <source>
        <dbReference type="ARBA" id="ARBA00022525"/>
    </source>
</evidence>
<sequence length="476" mass="47754">MALGINTNVASLNAQNQLGSSQKLNDQALQRLSSGLRINSAKDDAAGLAISTRFQSQISGLNVAQRNANDGISLAQTAEGALDEITNNLQRIRDLSVQSANATNSSSDRAALQAEVDQLVEEIDRVATQTTFNGSKLLDGTFTAKSFQVGANVGEKISVDGIANARSSALGTFTGVSKPDVAVTAGAASELTVKVGNNAQISLGDVGTDAKDIAEALNKSGVAGLTATADENRVAGTAATAGTAVTGAGIAEVTINGTKIDVAVVAGDNSANSRAALDAINSVSSVTGVIAEDKGGKIDLVSADGRNIKVDFAAGTSTGTDLTSLGIGAASGTVNTSTVDIEFKTTSDEDGGTLAISGAGLAAVSETISKTGTALSAIDIGTVSGAEKAINSVDGALESINSARADLGAVQNRFESTIANLATSVENLSASNSRILDADFAAETAKLSKSQVLQQAGISVLAQANARPQQVLSLLQ</sequence>
<dbReference type="InterPro" id="IPR001492">
    <property type="entry name" value="Flagellin"/>
</dbReference>
<evidence type="ECO:0000313" key="9">
    <source>
        <dbReference type="Proteomes" id="UP000469950"/>
    </source>
</evidence>
<dbReference type="Gene3D" id="1.20.1330.10">
    <property type="entry name" value="f41 fragment of flagellin, N-terminal domain"/>
    <property type="match status" value="1"/>
</dbReference>
<keyword evidence="8" id="KW-0969">Cilium</keyword>
<feature type="coiled-coil region" evidence="5">
    <location>
        <begin position="75"/>
        <end position="129"/>
    </location>
</feature>
<dbReference type="InterPro" id="IPR001029">
    <property type="entry name" value="Flagellin_N"/>
</dbReference>
<dbReference type="Proteomes" id="UP000469950">
    <property type="component" value="Unassembled WGS sequence"/>
</dbReference>
<evidence type="ECO:0000256" key="5">
    <source>
        <dbReference type="SAM" id="Coils"/>
    </source>
</evidence>
<keyword evidence="8" id="KW-0966">Cell projection</keyword>
<dbReference type="Gene3D" id="6.10.10.10">
    <property type="entry name" value="Flagellar export chaperone, C-terminal domain"/>
    <property type="match status" value="1"/>
</dbReference>
<comment type="similarity">
    <text evidence="1 4">Belongs to the bacterial flagellin family.</text>
</comment>
<dbReference type="GO" id="GO:0009288">
    <property type="term" value="C:bacterial-type flagellum"/>
    <property type="evidence" value="ECO:0007669"/>
    <property type="project" value="UniProtKB-SubCell"/>
</dbReference>
<feature type="domain" description="Flagellin C-terminal" evidence="7">
    <location>
        <begin position="391"/>
        <end position="475"/>
    </location>
</feature>
<evidence type="ECO:0000256" key="3">
    <source>
        <dbReference type="ARBA" id="ARBA00023143"/>
    </source>
</evidence>
<keyword evidence="5" id="KW-0175">Coiled coil</keyword>
<dbReference type="PRINTS" id="PR00207">
    <property type="entry name" value="FLAGELLIN"/>
</dbReference>
<dbReference type="InterPro" id="IPR046358">
    <property type="entry name" value="Flagellin_C"/>
</dbReference>
<dbReference type="RefSeq" id="WP_153741667.1">
    <property type="nucleotide sequence ID" value="NZ_WBMP01000025.1"/>
</dbReference>
<keyword evidence="8" id="KW-0282">Flagellum</keyword>
<comment type="function">
    <text evidence="4">Flagellin is the subunit protein which polymerizes to form the filaments of bacterial flagella.</text>
</comment>
<evidence type="ECO:0000259" key="6">
    <source>
        <dbReference type="Pfam" id="PF00669"/>
    </source>
</evidence>
<dbReference type="Pfam" id="PF00700">
    <property type="entry name" value="Flagellin_C"/>
    <property type="match status" value="1"/>
</dbReference>
<comment type="caution">
    <text evidence="8">The sequence shown here is derived from an EMBL/GenBank/DDBJ whole genome shotgun (WGS) entry which is preliminary data.</text>
</comment>
<dbReference type="Gene3D" id="2.170.280.10">
    <property type="entry name" value="f41 fragment of flagellin, middle domain"/>
    <property type="match status" value="1"/>
</dbReference>
<gene>
    <name evidence="8" type="ORF">F6453_3716</name>
</gene>
<dbReference type="Gene3D" id="2.30.220.10">
    <property type="entry name" value="f41 fragment of flagellin, C-terminal domain"/>
    <property type="match status" value="1"/>
</dbReference>
<dbReference type="GO" id="GO:0005576">
    <property type="term" value="C:extracellular region"/>
    <property type="evidence" value="ECO:0007669"/>
    <property type="project" value="UniProtKB-SubCell"/>
</dbReference>
<evidence type="ECO:0000256" key="4">
    <source>
        <dbReference type="RuleBase" id="RU362073"/>
    </source>
</evidence>
<dbReference type="SUPFAM" id="SSF64518">
    <property type="entry name" value="Phase 1 flagellin"/>
    <property type="match status" value="1"/>
</dbReference>
<keyword evidence="3 4" id="KW-0975">Bacterial flagellum</keyword>
<name>A0A833N8D6_MARNT</name>
<reference evidence="8 9" key="1">
    <citation type="submission" date="2019-10" db="EMBL/GenBank/DDBJ databases">
        <title>Draft genome sequence of Marinobacter hydrocarbonoclasticus NCT7M from the microbiome of the marine copepod.</title>
        <authorList>
            <person name="Nuttall R."/>
            <person name="Sharma G."/>
            <person name="Moisander P."/>
        </authorList>
    </citation>
    <scope>NUCLEOTIDE SEQUENCE [LARGE SCALE GENOMIC DNA]</scope>
    <source>
        <strain evidence="8 9">NCT7M</strain>
    </source>
</reference>
<dbReference type="GO" id="GO:0005198">
    <property type="term" value="F:structural molecule activity"/>
    <property type="evidence" value="ECO:0007669"/>
    <property type="project" value="UniProtKB-UniRule"/>
</dbReference>
<dbReference type="InterPro" id="IPR042187">
    <property type="entry name" value="Flagellin_C_sub2"/>
</dbReference>
<evidence type="ECO:0000256" key="1">
    <source>
        <dbReference type="ARBA" id="ARBA00005709"/>
    </source>
</evidence>
<organism evidence="8 9">
    <name type="scientific">Marinobacter nauticus</name>
    <name type="common">Marinobacter hydrocarbonoclasticus</name>
    <name type="synonym">Marinobacter aquaeolei</name>
    <dbReference type="NCBI Taxonomy" id="2743"/>
    <lineage>
        <taxon>Bacteria</taxon>
        <taxon>Pseudomonadati</taxon>
        <taxon>Pseudomonadota</taxon>
        <taxon>Gammaproteobacteria</taxon>
        <taxon>Pseudomonadales</taxon>
        <taxon>Marinobacteraceae</taxon>
        <taxon>Marinobacter</taxon>
    </lineage>
</organism>
<dbReference type="PANTHER" id="PTHR42792">
    <property type="entry name" value="FLAGELLIN"/>
    <property type="match status" value="1"/>
</dbReference>
<dbReference type="EMBL" id="WBMP01000025">
    <property type="protein sequence ID" value="KAE8543922.1"/>
    <property type="molecule type" value="Genomic_DNA"/>
</dbReference>
<proteinExistence type="inferred from homology"/>
<evidence type="ECO:0000259" key="7">
    <source>
        <dbReference type="Pfam" id="PF00700"/>
    </source>
</evidence>
<keyword evidence="2 4" id="KW-0964">Secreted</keyword>
<dbReference type="PANTHER" id="PTHR42792:SF2">
    <property type="entry name" value="FLAGELLIN"/>
    <property type="match status" value="1"/>
</dbReference>
<evidence type="ECO:0000313" key="8">
    <source>
        <dbReference type="EMBL" id="KAE8543922.1"/>
    </source>
</evidence>
<accession>A0A833N8D6</accession>
<dbReference type="Pfam" id="PF00669">
    <property type="entry name" value="Flagellin_N"/>
    <property type="match status" value="1"/>
</dbReference>